<dbReference type="GO" id="GO:0006742">
    <property type="term" value="P:NADP+ catabolic process"/>
    <property type="evidence" value="ECO:0007669"/>
    <property type="project" value="TreeGrafter"/>
</dbReference>
<evidence type="ECO:0000313" key="15">
    <source>
        <dbReference type="Proteomes" id="UP000480929"/>
    </source>
</evidence>
<evidence type="ECO:0000256" key="5">
    <source>
        <dbReference type="ARBA" id="ARBA00022723"/>
    </source>
</evidence>
<evidence type="ECO:0000313" key="12">
    <source>
        <dbReference type="EMBL" id="MSA88202.1"/>
    </source>
</evidence>
<dbReference type="EMBL" id="WKPI01000002">
    <property type="protein sequence ID" value="MSC31957.1"/>
    <property type="molecule type" value="Genomic_DNA"/>
</dbReference>
<protein>
    <recommendedName>
        <fullName evidence="4">NAD(+) diphosphatase</fullName>
        <ecNumber evidence="4">3.6.1.22</ecNumber>
    </recommendedName>
</protein>
<evidence type="ECO:0000256" key="8">
    <source>
        <dbReference type="ARBA" id="ARBA00023027"/>
    </source>
</evidence>
<evidence type="ECO:0000313" key="14">
    <source>
        <dbReference type="Proteomes" id="UP000433575"/>
    </source>
</evidence>
<comment type="cofactor">
    <cofactor evidence="2">
        <name>Zn(2+)</name>
        <dbReference type="ChEBI" id="CHEBI:29105"/>
    </cofactor>
</comment>
<dbReference type="AlphaFoldDB" id="A0A6N7S3E9"/>
<dbReference type="GO" id="GO:0019677">
    <property type="term" value="P:NAD+ catabolic process"/>
    <property type="evidence" value="ECO:0007669"/>
    <property type="project" value="TreeGrafter"/>
</dbReference>
<evidence type="ECO:0000256" key="6">
    <source>
        <dbReference type="ARBA" id="ARBA00022801"/>
    </source>
</evidence>
<dbReference type="PANTHER" id="PTHR42904">
    <property type="entry name" value="NUDIX HYDROLASE, NUDC SUBFAMILY"/>
    <property type="match status" value="1"/>
</dbReference>
<dbReference type="PANTHER" id="PTHR42904:SF6">
    <property type="entry name" value="NAD-CAPPED RNA HYDROLASE NUDT12"/>
    <property type="match status" value="1"/>
</dbReference>
<dbReference type="NCBIfam" id="NF001299">
    <property type="entry name" value="PRK00241.1"/>
    <property type="match status" value="1"/>
</dbReference>
<evidence type="ECO:0000313" key="13">
    <source>
        <dbReference type="EMBL" id="MSC31957.1"/>
    </source>
</evidence>
<dbReference type="PROSITE" id="PS00893">
    <property type="entry name" value="NUDIX_BOX"/>
    <property type="match status" value="1"/>
</dbReference>
<evidence type="ECO:0000256" key="7">
    <source>
        <dbReference type="ARBA" id="ARBA00022842"/>
    </source>
</evidence>
<dbReference type="OrthoDB" id="9787476at2"/>
<feature type="domain" description="Nudix hydrolase" evidence="11">
    <location>
        <begin position="146"/>
        <end position="271"/>
    </location>
</feature>
<dbReference type="InterPro" id="IPR020476">
    <property type="entry name" value="Nudix_hydrolase"/>
</dbReference>
<dbReference type="Proteomes" id="UP000480929">
    <property type="component" value="Unassembled WGS sequence"/>
</dbReference>
<dbReference type="PRINTS" id="PR00502">
    <property type="entry name" value="NUDIXFAMILY"/>
</dbReference>
<dbReference type="SUPFAM" id="SSF55811">
    <property type="entry name" value="Nudix"/>
    <property type="match status" value="1"/>
</dbReference>
<dbReference type="CDD" id="cd03429">
    <property type="entry name" value="NUDIX_NADH_pyrophosphatase_Nudt13"/>
    <property type="match status" value="1"/>
</dbReference>
<dbReference type="InterPro" id="IPR049734">
    <property type="entry name" value="NudC-like_C"/>
</dbReference>
<dbReference type="EC" id="3.6.1.22" evidence="4"/>
<name>A0A6N7S3E9_9FIRM</name>
<evidence type="ECO:0000256" key="1">
    <source>
        <dbReference type="ARBA" id="ARBA00001946"/>
    </source>
</evidence>
<evidence type="ECO:0000256" key="4">
    <source>
        <dbReference type="ARBA" id="ARBA00012381"/>
    </source>
</evidence>
<dbReference type="PROSITE" id="PS51462">
    <property type="entry name" value="NUDIX"/>
    <property type="match status" value="1"/>
</dbReference>
<dbReference type="Gene3D" id="3.90.79.10">
    <property type="entry name" value="Nucleoside Triphosphate Pyrophosphohydrolase"/>
    <property type="match status" value="1"/>
</dbReference>
<dbReference type="GO" id="GO:0005829">
    <property type="term" value="C:cytosol"/>
    <property type="evidence" value="ECO:0007669"/>
    <property type="project" value="TreeGrafter"/>
</dbReference>
<keyword evidence="7" id="KW-0460">Magnesium</keyword>
<comment type="caution">
    <text evidence="12">The sequence shown here is derived from an EMBL/GenBank/DDBJ whole genome shotgun (WGS) entry which is preliminary data.</text>
</comment>
<dbReference type="InterPro" id="IPR015797">
    <property type="entry name" value="NUDIX_hydrolase-like_dom_sf"/>
</dbReference>
<gene>
    <name evidence="12" type="primary">nudC</name>
    <name evidence="13" type="ORF">GKD88_02320</name>
    <name evidence="12" type="ORF">GKE08_02520</name>
</gene>
<comment type="cofactor">
    <cofactor evidence="1">
        <name>Mg(2+)</name>
        <dbReference type="ChEBI" id="CHEBI:18420"/>
    </cofactor>
</comment>
<dbReference type="InterPro" id="IPR015376">
    <property type="entry name" value="Znr_NADH_PPase"/>
</dbReference>
<dbReference type="InterPro" id="IPR020084">
    <property type="entry name" value="NUDIX_hydrolase_CS"/>
</dbReference>
<evidence type="ECO:0000256" key="9">
    <source>
        <dbReference type="ARBA" id="ARBA00023679"/>
    </source>
</evidence>
<evidence type="ECO:0000256" key="3">
    <source>
        <dbReference type="ARBA" id="ARBA00009595"/>
    </source>
</evidence>
<dbReference type="Pfam" id="PF00293">
    <property type="entry name" value="NUDIX"/>
    <property type="match status" value="1"/>
</dbReference>
<keyword evidence="8" id="KW-0520">NAD</keyword>
<organism evidence="12 14">
    <name type="scientific">Holdemania massiliensis</name>
    <dbReference type="NCBI Taxonomy" id="1468449"/>
    <lineage>
        <taxon>Bacteria</taxon>
        <taxon>Bacillati</taxon>
        <taxon>Bacillota</taxon>
        <taxon>Erysipelotrichia</taxon>
        <taxon>Erysipelotrichales</taxon>
        <taxon>Erysipelotrichaceae</taxon>
        <taxon>Holdemania</taxon>
    </lineage>
</organism>
<keyword evidence="5" id="KW-0479">Metal-binding</keyword>
<dbReference type="InterPro" id="IPR000086">
    <property type="entry name" value="NUDIX_hydrolase_dom"/>
</dbReference>
<dbReference type="RefSeq" id="WP_020224101.1">
    <property type="nucleotide sequence ID" value="NZ_AP031450.1"/>
</dbReference>
<dbReference type="GO" id="GO:0046872">
    <property type="term" value="F:metal ion binding"/>
    <property type="evidence" value="ECO:0007669"/>
    <property type="project" value="UniProtKB-KW"/>
</dbReference>
<dbReference type="GeneID" id="42455949"/>
<proteinExistence type="inferred from homology"/>
<dbReference type="Gene3D" id="3.90.79.20">
    <property type="match status" value="1"/>
</dbReference>
<accession>A0A6N7S3E9</accession>
<dbReference type="GO" id="GO:0035529">
    <property type="term" value="F:NADH pyrophosphatase activity"/>
    <property type="evidence" value="ECO:0007669"/>
    <property type="project" value="TreeGrafter"/>
</dbReference>
<reference evidence="14 15" key="1">
    <citation type="journal article" date="2019" name="Nat. Med.">
        <title>A library of human gut bacterial isolates paired with longitudinal multiomics data enables mechanistic microbiome research.</title>
        <authorList>
            <person name="Poyet M."/>
            <person name="Groussin M."/>
            <person name="Gibbons S.M."/>
            <person name="Avila-Pacheco J."/>
            <person name="Jiang X."/>
            <person name="Kearney S.M."/>
            <person name="Perrotta A.R."/>
            <person name="Berdy B."/>
            <person name="Zhao S."/>
            <person name="Lieberman T.D."/>
            <person name="Swanson P.K."/>
            <person name="Smith M."/>
            <person name="Roesemann S."/>
            <person name="Alexander J.E."/>
            <person name="Rich S.A."/>
            <person name="Livny J."/>
            <person name="Vlamakis H."/>
            <person name="Clish C."/>
            <person name="Bullock K."/>
            <person name="Deik A."/>
            <person name="Scott J."/>
            <person name="Pierce K.A."/>
            <person name="Xavier R.J."/>
            <person name="Alm E.J."/>
        </authorList>
    </citation>
    <scope>NUCLEOTIDE SEQUENCE [LARGE SCALE GENOMIC DNA]</scope>
    <source>
        <strain evidence="12 14">BIOML-A4</strain>
        <strain evidence="13 15">BIOML-A5</strain>
    </source>
</reference>
<evidence type="ECO:0000259" key="11">
    <source>
        <dbReference type="PROSITE" id="PS51462"/>
    </source>
</evidence>
<comment type="similarity">
    <text evidence="3">Belongs to the Nudix hydrolase family. NudC subfamily.</text>
</comment>
<sequence length="276" mass="31772">MIEEINPHHFYNQFEPHVPQSNDRIFMLKEDQAAMMTGRDGLDFPRLAELMLSSAETETLIFLFKIDEEAYFLYEKPIDFPFLHWFPISQFRQLKPNYLAMAGITAVQLQCWRQSHRFCGVCGQPLQDSKRERARVCPHCGRIEYPQIAPCVITALIDRHQNKLLVVQGHSTGRRMALIAGYVEIGETLEQAAAREIAEEVGLRVKHLRYYGSQPWAFSSTQMMAFVGELEGSPQFTLQAEEIAAARWMSPDEISVNPDPFSIGHQMIEHFRQGRL</sequence>
<keyword evidence="15" id="KW-1185">Reference proteome</keyword>
<evidence type="ECO:0000256" key="2">
    <source>
        <dbReference type="ARBA" id="ARBA00001947"/>
    </source>
</evidence>
<dbReference type="EMBL" id="WKPJ01000002">
    <property type="protein sequence ID" value="MSA88202.1"/>
    <property type="molecule type" value="Genomic_DNA"/>
</dbReference>
<comment type="catalytic activity">
    <reaction evidence="9">
        <text>a 5'-end NAD(+)-phospho-ribonucleoside in mRNA + H2O = a 5'-end phospho-adenosine-phospho-ribonucleoside in mRNA + beta-nicotinamide D-ribonucleotide + 2 H(+)</text>
        <dbReference type="Rhea" id="RHEA:60876"/>
        <dbReference type="Rhea" id="RHEA-COMP:15698"/>
        <dbReference type="Rhea" id="RHEA-COMP:15719"/>
        <dbReference type="ChEBI" id="CHEBI:14649"/>
        <dbReference type="ChEBI" id="CHEBI:15377"/>
        <dbReference type="ChEBI" id="CHEBI:15378"/>
        <dbReference type="ChEBI" id="CHEBI:144029"/>
        <dbReference type="ChEBI" id="CHEBI:144051"/>
    </reaction>
    <physiologicalReaction direction="left-to-right" evidence="9">
        <dbReference type="Rhea" id="RHEA:60877"/>
    </physiologicalReaction>
</comment>
<evidence type="ECO:0000256" key="10">
    <source>
        <dbReference type="RuleBase" id="RU003476"/>
    </source>
</evidence>
<dbReference type="InterPro" id="IPR050241">
    <property type="entry name" value="NAD-cap_RNA_hydrolase_NudC"/>
</dbReference>
<keyword evidence="6 10" id="KW-0378">Hydrolase</keyword>
<dbReference type="Pfam" id="PF09297">
    <property type="entry name" value="Zn_ribbon_NUD"/>
    <property type="match status" value="1"/>
</dbReference>
<dbReference type="Proteomes" id="UP000433575">
    <property type="component" value="Unassembled WGS sequence"/>
</dbReference>